<accession>A0A7D8UKD1</accession>
<dbReference type="InterPro" id="IPR036873">
    <property type="entry name" value="Rhodanese-like_dom_sf"/>
</dbReference>
<sequence length="161" mass="18536">MTETQTPNQWWSAFPAPRAKCPEVSADEVMKMFDDMDIKPGATEFLLVDVRRTDWEVQYPLTYSPTKIHKIQSTSTDFSKGGTIKTSLNLPAQSFYQTRSSNGRGPRCANWMQDYIDDISKFGRKTPLKVLVLKGGIKGWVKEFEGSLMDGYEEKYWEQFK</sequence>
<evidence type="ECO:0000313" key="2">
    <source>
        <dbReference type="Proteomes" id="UP000481288"/>
    </source>
</evidence>
<name>A0A7D8UKD1_9HELO</name>
<protein>
    <recommendedName>
        <fullName evidence="3">Rhodanese domain-containing protein</fullName>
    </recommendedName>
</protein>
<comment type="caution">
    <text evidence="1">The sequence shown here is derived from an EMBL/GenBank/DDBJ whole genome shotgun (WGS) entry which is preliminary data.</text>
</comment>
<dbReference type="SUPFAM" id="SSF52821">
    <property type="entry name" value="Rhodanese/Cell cycle control phosphatase"/>
    <property type="match status" value="1"/>
</dbReference>
<evidence type="ECO:0008006" key="3">
    <source>
        <dbReference type="Google" id="ProtNLM"/>
    </source>
</evidence>
<evidence type="ECO:0000313" key="1">
    <source>
        <dbReference type="EMBL" id="TVY50722.1"/>
    </source>
</evidence>
<dbReference type="EMBL" id="QGMG01001024">
    <property type="protein sequence ID" value="TVY50722.1"/>
    <property type="molecule type" value="Genomic_DNA"/>
</dbReference>
<keyword evidence="2" id="KW-1185">Reference proteome</keyword>
<dbReference type="Gene3D" id="3.40.250.10">
    <property type="entry name" value="Rhodanese-like domain"/>
    <property type="match status" value="1"/>
</dbReference>
<reference evidence="1 2" key="1">
    <citation type="submission" date="2018-05" db="EMBL/GenBank/DDBJ databases">
        <title>Whole genome sequencing for identification of molecular markers to develop diagnostic detection tools for the regulated plant pathogen Lachnellula willkommii.</title>
        <authorList>
            <person name="Giroux E."/>
            <person name="Bilodeau G."/>
        </authorList>
    </citation>
    <scope>NUCLEOTIDE SEQUENCE [LARGE SCALE GENOMIC DNA]</scope>
    <source>
        <strain evidence="1 2">CBS 625.97</strain>
    </source>
</reference>
<dbReference type="AlphaFoldDB" id="A0A7D8UKD1"/>
<gene>
    <name evidence="1" type="ORF">LCER1_G005965</name>
</gene>
<dbReference type="OrthoDB" id="8300214at2759"/>
<organism evidence="1 2">
    <name type="scientific">Lachnellula cervina</name>
    <dbReference type="NCBI Taxonomy" id="1316786"/>
    <lineage>
        <taxon>Eukaryota</taxon>
        <taxon>Fungi</taxon>
        <taxon>Dikarya</taxon>
        <taxon>Ascomycota</taxon>
        <taxon>Pezizomycotina</taxon>
        <taxon>Leotiomycetes</taxon>
        <taxon>Helotiales</taxon>
        <taxon>Lachnaceae</taxon>
        <taxon>Lachnellula</taxon>
    </lineage>
</organism>
<dbReference type="Proteomes" id="UP000481288">
    <property type="component" value="Unassembled WGS sequence"/>
</dbReference>
<proteinExistence type="predicted"/>